<comment type="caution">
    <text evidence="1">The sequence shown here is derived from an EMBL/GenBank/DDBJ whole genome shotgun (WGS) entry which is preliminary data.</text>
</comment>
<protein>
    <submittedName>
        <fullName evidence="1">Uncharacterized protein</fullName>
    </submittedName>
</protein>
<name>A9DIP0_9FLAO</name>
<evidence type="ECO:0000313" key="1">
    <source>
        <dbReference type="EMBL" id="EDP97944.1"/>
    </source>
</evidence>
<keyword evidence="2" id="KW-1185">Reference proteome</keyword>
<organism evidence="1 2">
    <name type="scientific">Kordia algicida OT-1</name>
    <dbReference type="NCBI Taxonomy" id="391587"/>
    <lineage>
        <taxon>Bacteria</taxon>
        <taxon>Pseudomonadati</taxon>
        <taxon>Bacteroidota</taxon>
        <taxon>Flavobacteriia</taxon>
        <taxon>Flavobacteriales</taxon>
        <taxon>Flavobacteriaceae</taxon>
        <taxon>Kordia</taxon>
    </lineage>
</organism>
<dbReference type="STRING" id="391587.KAOT1_12042"/>
<dbReference type="Gene3D" id="3.90.1720.10">
    <property type="entry name" value="endopeptidase domain like (from Nostoc punctiforme)"/>
    <property type="match status" value="1"/>
</dbReference>
<dbReference type="eggNOG" id="ENOG5034BYZ">
    <property type="taxonomic scope" value="Bacteria"/>
</dbReference>
<dbReference type="AlphaFoldDB" id="A9DIP0"/>
<dbReference type="HOGENOM" id="CLU_1376571_0_0_10"/>
<sequence>MLIAAFVLIVSCEEEAKSTKNATKKVKETATTKVEPTNLSKDKEQMLATTIAYFKNCKANAETRNDCRNSITKMISEFYTIDDFKNENNEYVIYDSIQPIIKKSDTWVQLGNANDQEALNKAQQAANDGKATLAIDVSESYGQVAMIIPGKLTNSGSWKLKVPNAAALVNYSADKSFMDKSLSYAFKSTENIVLFSKN</sequence>
<accession>A9DIP0</accession>
<gene>
    <name evidence="1" type="ORF">KAOT1_12042</name>
</gene>
<proteinExistence type="predicted"/>
<dbReference type="Proteomes" id="UP000002945">
    <property type="component" value="Unassembled WGS sequence"/>
</dbReference>
<dbReference type="EMBL" id="ABIB01000001">
    <property type="protein sequence ID" value="EDP97944.1"/>
    <property type="molecule type" value="Genomic_DNA"/>
</dbReference>
<reference evidence="1 2" key="1">
    <citation type="journal article" date="2011" name="J. Bacteriol.">
        <title>Genome sequence of the algicidal bacterium Kordia algicida OT-1.</title>
        <authorList>
            <person name="Lee H.S."/>
            <person name="Kang S.G."/>
            <person name="Kwon K.K."/>
            <person name="Lee J.H."/>
            <person name="Kim S.J."/>
        </authorList>
    </citation>
    <scope>NUCLEOTIDE SEQUENCE [LARGE SCALE GENOMIC DNA]</scope>
    <source>
        <strain evidence="1 2">OT-1</strain>
    </source>
</reference>
<evidence type="ECO:0000313" key="2">
    <source>
        <dbReference type="Proteomes" id="UP000002945"/>
    </source>
</evidence>